<dbReference type="EMBL" id="CP033133">
    <property type="protein sequence ID" value="AYO55214.1"/>
    <property type="molecule type" value="Genomic_DNA"/>
</dbReference>
<evidence type="ECO:0000256" key="8">
    <source>
        <dbReference type="ARBA" id="ARBA00023136"/>
    </source>
</evidence>
<dbReference type="PRINTS" id="PR00702">
    <property type="entry name" value="ACRIFLAVINRP"/>
</dbReference>
<feature type="transmembrane region" description="Helical" evidence="9">
    <location>
        <begin position="12"/>
        <end position="32"/>
    </location>
</feature>
<dbReference type="FunFam" id="3.30.70.1430:FF:000001">
    <property type="entry name" value="Efflux pump membrane transporter"/>
    <property type="match status" value="1"/>
</dbReference>
<evidence type="ECO:0000256" key="2">
    <source>
        <dbReference type="ARBA" id="ARBA00010942"/>
    </source>
</evidence>
<feature type="transmembrane region" description="Helical" evidence="9">
    <location>
        <begin position="437"/>
        <end position="458"/>
    </location>
</feature>
<sequence length="1072" mass="116110">MAQFFIHRPIFAWVIALVIMLAGILTLTKMPIAQYPTIAPPTVTISATYPGASASTVENTVTQIIEQQMNGLDGLRYISSNSAGNGQASIQLNFEQGVDPDIAQVQVQNKLQSATALLPEDVQRQGVKVTKSGASFLQVLAFYSESDSLSADDIKDYVNSNISEPLSRVAGVGEVQVFGGSYAMRIWLDPAKLTSLGITPSDVAAAIRAQNSQVAVGQLGGAPSIEGQVLNATVNAQSMLTTPEQFKNIFLRNTSDGAQVRLGDVARVELGADTYQFDSKFNGKPAGGVAIKLATGANALDTSEAVEARMVELRKNYPTGMKDKLAFDTTPFIKISIESVVHTLIEAIILVFFVMFLFLQNWRATIIPTMAVPVVVLGTFAIINIFGFSINTLTMFAMVLAIGLLVDDAIVVVENVERVMQEDHLDPVAATELSMKQITGALIGMTSVLTAVFVPMSFFGGTTGVIYRQFSITLVTAMVLSLVVAVTFTPALCATILKQHDPNKEPSNNIFARFFRWFNAAFDRTAEKYQTGVNFMTHHKLFSGIVYAAVIGVLVVLFKMLPSSFLPEEDQGVVMTLVQLPPNATLDRTDKVINTMTHYFMENEKASVESVFSVSGFSFTGIGQNAGLAFVKLKDWEKRTTPEQQIGSLIQRGMALNMIAKDASYVMPLQLPAMPELGVTAGFNFQLKASAGQSHEQLLAARNTILGLAAQDKRLAGVRPNGQEDTPQYQINIDQAQAGAMGVSIADINSTMSMAWGGSYINDFIDRGRVKKVYVQGEAHARMMPEDLNKWYVRNNKGEMIPFSSFATGTWTYGSPRLERYNGIASMNIQGSPAPGTSSGDAMLAMEEIVAKLPSMGLQGFDYEWTGLSLEERESGSQAPFLYALSLLIVFLCLAALYESWSVPFSILLVVPLGVVGAIILTMFGHTGLFGGITLFGRTYFAPDANLSNNIYFQVALIAVIGLSAKNAILIVEFAKELQEKGESLFDATLHAAKMRLRPIIMTTLAFGFGVLPLALSSGAGAGSQHSVGYGVLGGVITSTLLGIFFIPVFFVWVRSIFKYKPKNQNLQEHKS</sequence>
<dbReference type="SUPFAM" id="SSF82693">
    <property type="entry name" value="Multidrug efflux transporter AcrB pore domain, PN1, PN2, PC1 and PC2 subdomains"/>
    <property type="match status" value="4"/>
</dbReference>
<dbReference type="FunFam" id="3.30.2090.10:FF:000001">
    <property type="entry name" value="Efflux pump membrane transporter"/>
    <property type="match status" value="1"/>
</dbReference>
<dbReference type="SUPFAM" id="SSF82714">
    <property type="entry name" value="Multidrug efflux transporter AcrB TolC docking domain, DN and DC subdomains"/>
    <property type="match status" value="2"/>
</dbReference>
<evidence type="ECO:0000256" key="3">
    <source>
        <dbReference type="ARBA" id="ARBA00022448"/>
    </source>
</evidence>
<comment type="subcellular location">
    <subcellularLocation>
        <location evidence="1 9">Cell inner membrane</location>
        <topology evidence="1 9">Multi-pass membrane protein</topology>
    </subcellularLocation>
</comment>
<keyword evidence="3 9" id="KW-0813">Transport</keyword>
<feature type="transmembrane region" description="Helical" evidence="9">
    <location>
        <begin position="951"/>
        <end position="975"/>
    </location>
</feature>
<accession>A0A3G2T4J9</accession>
<dbReference type="Gene3D" id="3.30.70.1430">
    <property type="entry name" value="Multidrug efflux transporter AcrB pore domain"/>
    <property type="match status" value="2"/>
</dbReference>
<feature type="transmembrane region" description="Helical" evidence="9">
    <location>
        <begin position="371"/>
        <end position="390"/>
    </location>
</feature>
<feature type="transmembrane region" description="Helical" evidence="9">
    <location>
        <begin position="340"/>
        <end position="359"/>
    </location>
</feature>
<feature type="transmembrane region" description="Helical" evidence="9">
    <location>
        <begin position="1028"/>
        <end position="1054"/>
    </location>
</feature>
<dbReference type="GO" id="GO:0009636">
    <property type="term" value="P:response to toxic substance"/>
    <property type="evidence" value="ECO:0007669"/>
    <property type="project" value="UniProtKB-ARBA"/>
</dbReference>
<keyword evidence="8 9" id="KW-0472">Membrane</keyword>
<comment type="similarity">
    <text evidence="2 9">Belongs to the resistance-nodulation-cell division (RND) (TC 2.A.6) family.</text>
</comment>
<dbReference type="RefSeq" id="WP_087553167.1">
    <property type="nucleotide sequence ID" value="NZ_CP033133.1"/>
</dbReference>
<dbReference type="Gene3D" id="3.30.70.1440">
    <property type="entry name" value="Multidrug efflux transporter AcrB pore domain"/>
    <property type="match status" value="1"/>
</dbReference>
<feature type="transmembrane region" description="Helical" evidence="9">
    <location>
        <begin position="541"/>
        <end position="561"/>
    </location>
</feature>
<dbReference type="NCBIfam" id="NF000282">
    <property type="entry name" value="RND_permease_1"/>
    <property type="match status" value="1"/>
</dbReference>
<evidence type="ECO:0000256" key="5">
    <source>
        <dbReference type="ARBA" id="ARBA00022519"/>
    </source>
</evidence>
<evidence type="ECO:0000256" key="4">
    <source>
        <dbReference type="ARBA" id="ARBA00022475"/>
    </source>
</evidence>
<name>A0A3G2T4J9_9GAMM</name>
<dbReference type="Gene3D" id="3.30.70.1320">
    <property type="entry name" value="Multidrug efflux transporter AcrB pore domain like"/>
    <property type="match status" value="1"/>
</dbReference>
<dbReference type="InterPro" id="IPR001036">
    <property type="entry name" value="Acrflvin-R"/>
</dbReference>
<dbReference type="AlphaFoldDB" id="A0A3G2T4J9"/>
<dbReference type="InterPro" id="IPR004764">
    <property type="entry name" value="MdtF-like"/>
</dbReference>
<keyword evidence="6 9" id="KW-0812">Transmembrane</keyword>
<evidence type="ECO:0000256" key="6">
    <source>
        <dbReference type="ARBA" id="ARBA00022692"/>
    </source>
</evidence>
<proteinExistence type="inferred from homology"/>
<evidence type="ECO:0000256" key="7">
    <source>
        <dbReference type="ARBA" id="ARBA00022989"/>
    </source>
</evidence>
<reference evidence="10 11" key="1">
    <citation type="submission" date="2018-10" db="EMBL/GenBank/DDBJ databases">
        <title>The complete genome of Acinetobacter wuhouensis strain WCHAW010062.</title>
        <authorList>
            <person name="Hu Y."/>
            <person name="Long H."/>
            <person name="Feng Y."/>
            <person name="Zong Z."/>
        </authorList>
    </citation>
    <scope>NUCLEOTIDE SEQUENCE [LARGE SCALE GENOMIC DNA]</scope>
    <source>
        <strain evidence="10 11">WCHAW010062</strain>
    </source>
</reference>
<dbReference type="FunFam" id="1.20.1640.10:FF:000001">
    <property type="entry name" value="Efflux pump membrane transporter"/>
    <property type="match status" value="1"/>
</dbReference>
<dbReference type="GO" id="GO:0042910">
    <property type="term" value="F:xenobiotic transmembrane transporter activity"/>
    <property type="evidence" value="ECO:0007669"/>
    <property type="project" value="TreeGrafter"/>
</dbReference>
<feature type="transmembrane region" description="Helical" evidence="9">
    <location>
        <begin position="470"/>
        <end position="497"/>
    </location>
</feature>
<feature type="transmembrane region" description="Helical" evidence="9">
    <location>
        <begin position="905"/>
        <end position="931"/>
    </location>
</feature>
<feature type="transmembrane region" description="Helical" evidence="9">
    <location>
        <begin position="996"/>
        <end position="1016"/>
    </location>
</feature>
<evidence type="ECO:0000313" key="11">
    <source>
        <dbReference type="Proteomes" id="UP000279962"/>
    </source>
</evidence>
<dbReference type="PANTHER" id="PTHR32063:SF13">
    <property type="entry name" value="MULTIDRUG EFFLUX PUMP SUBUNIT ACRB-RELATED"/>
    <property type="match status" value="1"/>
</dbReference>
<comment type="caution">
    <text evidence="9">Lacks conserved residue(s) required for the propagation of feature annotation.</text>
</comment>
<keyword evidence="5 9" id="KW-0997">Cell inner membrane</keyword>
<dbReference type="SUPFAM" id="SSF82866">
    <property type="entry name" value="Multidrug efflux transporter AcrB transmembrane domain"/>
    <property type="match status" value="2"/>
</dbReference>
<evidence type="ECO:0000256" key="9">
    <source>
        <dbReference type="RuleBase" id="RU364070"/>
    </source>
</evidence>
<dbReference type="PANTHER" id="PTHR32063">
    <property type="match status" value="1"/>
</dbReference>
<dbReference type="NCBIfam" id="TIGR00915">
    <property type="entry name" value="2A0602"/>
    <property type="match status" value="1"/>
</dbReference>
<dbReference type="Gene3D" id="3.30.2090.10">
    <property type="entry name" value="Multidrug efflux transporter AcrB TolC docking domain, DN and DC subdomains"/>
    <property type="match status" value="2"/>
</dbReference>
<dbReference type="InterPro" id="IPR027463">
    <property type="entry name" value="AcrB_DN_DC_subdom"/>
</dbReference>
<evidence type="ECO:0000313" key="10">
    <source>
        <dbReference type="EMBL" id="AYO55214.1"/>
    </source>
</evidence>
<dbReference type="GO" id="GO:0005886">
    <property type="term" value="C:plasma membrane"/>
    <property type="evidence" value="ECO:0007669"/>
    <property type="project" value="UniProtKB-SubCell"/>
</dbReference>
<organism evidence="10 11">
    <name type="scientific">Acinetobacter wuhouensis</name>
    <dbReference type="NCBI Taxonomy" id="1879050"/>
    <lineage>
        <taxon>Bacteria</taxon>
        <taxon>Pseudomonadati</taxon>
        <taxon>Pseudomonadota</taxon>
        <taxon>Gammaproteobacteria</taxon>
        <taxon>Moraxellales</taxon>
        <taxon>Moraxellaceae</taxon>
        <taxon>Acinetobacter</taxon>
    </lineage>
</organism>
<dbReference type="FunFam" id="3.30.2090.10:FF:000002">
    <property type="entry name" value="Efflux pump membrane transporter"/>
    <property type="match status" value="1"/>
</dbReference>
<keyword evidence="4" id="KW-1003">Cell membrane</keyword>
<gene>
    <name evidence="10" type="ORF">CDG68_16805</name>
</gene>
<dbReference type="Pfam" id="PF00873">
    <property type="entry name" value="ACR_tran"/>
    <property type="match status" value="1"/>
</dbReference>
<evidence type="ECO:0000256" key="1">
    <source>
        <dbReference type="ARBA" id="ARBA00004429"/>
    </source>
</evidence>
<dbReference type="Gene3D" id="1.20.1640.10">
    <property type="entry name" value="Multidrug efflux transporter AcrB transmembrane domain"/>
    <property type="match status" value="2"/>
</dbReference>
<feature type="transmembrane region" description="Helical" evidence="9">
    <location>
        <begin position="881"/>
        <end position="898"/>
    </location>
</feature>
<keyword evidence="7 9" id="KW-1133">Transmembrane helix</keyword>
<dbReference type="GO" id="GO:0015562">
    <property type="term" value="F:efflux transmembrane transporter activity"/>
    <property type="evidence" value="ECO:0007669"/>
    <property type="project" value="InterPro"/>
</dbReference>
<protein>
    <recommendedName>
        <fullName evidence="9">Efflux pump membrane transporter</fullName>
    </recommendedName>
</protein>
<dbReference type="Proteomes" id="UP000279962">
    <property type="component" value="Chromosome"/>
</dbReference>